<sequence>MGRKHVRDRVSAYDCIIDGLIFNIRGYISNGDNVPDVMTTVENRRVTGCIQIAASKHTSRNIGLGTVAVSDSYGSSNTVNPSSYVAHNVPNAATCCNPQ</sequence>
<name>A0A1R1PF21_ZANCU</name>
<dbReference type="AlphaFoldDB" id="A0A1R1PF21"/>
<proteinExistence type="predicted"/>
<protein>
    <submittedName>
        <fullName evidence="1">Uncharacterized protein</fullName>
    </submittedName>
</protein>
<reference evidence="2" key="1">
    <citation type="submission" date="2017-01" db="EMBL/GenBank/DDBJ databases">
        <authorList>
            <person name="Wang Y."/>
            <person name="White M."/>
            <person name="Kvist S."/>
            <person name="Moncalvo J.-M."/>
        </authorList>
    </citation>
    <scope>NUCLEOTIDE SEQUENCE [LARGE SCALE GENOMIC DNA]</scope>
    <source>
        <strain evidence="2">COL-18-3</strain>
    </source>
</reference>
<comment type="caution">
    <text evidence="1">The sequence shown here is derived from an EMBL/GenBank/DDBJ whole genome shotgun (WGS) entry which is preliminary data.</text>
</comment>
<organism evidence="1 2">
    <name type="scientific">Zancudomyces culisetae</name>
    <name type="common">Gut fungus</name>
    <name type="synonym">Smittium culisetae</name>
    <dbReference type="NCBI Taxonomy" id="1213189"/>
    <lineage>
        <taxon>Eukaryota</taxon>
        <taxon>Fungi</taxon>
        <taxon>Fungi incertae sedis</taxon>
        <taxon>Zoopagomycota</taxon>
        <taxon>Kickxellomycotina</taxon>
        <taxon>Harpellomycetes</taxon>
        <taxon>Harpellales</taxon>
        <taxon>Legeriomycetaceae</taxon>
        <taxon>Zancudomyces</taxon>
    </lineage>
</organism>
<evidence type="ECO:0000313" key="1">
    <source>
        <dbReference type="EMBL" id="OMH79574.1"/>
    </source>
</evidence>
<evidence type="ECO:0000313" key="2">
    <source>
        <dbReference type="Proteomes" id="UP000188320"/>
    </source>
</evidence>
<gene>
    <name evidence="1" type="ORF">AX774_g7007</name>
</gene>
<dbReference type="EMBL" id="LSSK01001502">
    <property type="protein sequence ID" value="OMH79574.1"/>
    <property type="molecule type" value="Genomic_DNA"/>
</dbReference>
<accession>A0A1R1PF21</accession>
<keyword evidence="2" id="KW-1185">Reference proteome</keyword>
<dbReference type="Proteomes" id="UP000188320">
    <property type="component" value="Unassembled WGS sequence"/>
</dbReference>